<evidence type="ECO:0000313" key="2">
    <source>
        <dbReference type="Proteomes" id="UP001473302"/>
    </source>
</evidence>
<gene>
    <name evidence="1" type="ORF">MFLAVUS_006164</name>
</gene>
<name>A0ABP9Z0U5_9FUNG</name>
<sequence>MHIGKALVTTIILPTSNRHCDLRPVQEFELGSSISYSKDRTYVKALGKDCVEDAEDNIDKKTWDEEDTFLTKAVSDYLPRAIKKTMKETELKMESFDLFHYALIVPSEWEEEMREDIIRPIFVQSGLISNEDHQDRLLFFSDIESIFYGLKDENNQTYSFERGQNTILCRISPDGEKVVVKFDLIQTTNTLFNFPNSKLFPKVMKSSSVFVNAENIEGRIKEFLRTNLFPVATDDGAVRKSLKSKLVPVDQDQIIEDVMEEIDSWDFGLLQVENEETKPCSWKLSEVQKKFIQSLCPSIIFAEIGIAFFGDMKDIISTTSFCYLRIYTLIWALDIHVRRSLNCITTINKIELGEYNFKWRNLLYGAGIGIFETIQHSDIYCSPRIMPSEDLNISSSVFLNSKPNAIINLGMRKCRALLFDISFGSTLFTCSLLNEDGSIQHIFNHNDFTADNLPPLEHFYTFSNTTTLNVKERFIPFAEKYFLGDLAVFIVDDSVFMKDEIKAILTEHLSTGEVLVSTNNPKYIEAFILMYMVYIKEDILNELPDHLIFDKLDTNIGYAVSIEAMLLNNTIGNKDTLQDIIFASGLLPKDDVSKKLRITTQGERILPAIQKSLRLEFTPRSYFLLCQLHEDHVQLSLHQVVTASTSEEKEQESIIVQDEILAIPNIYDSMCESMWRNLAQDSGLIELCEMHNTSDKSKIFGLFSSNTKSEFFSILRVHISDNVLQNNPGAQSKSGTYAVKLNNSCNCKVRLTTADIIDISFTPVLRDIACTLYASLLNKEFFGNYMNIDYLFSFIHFNNNPQLQYAFARILEEEADDFNLELGIDTCCLLVPELFSQLIRPVIAQRPLFYKDFKIGVLRQVYKMSIFKTMNYLENNETLDQDDNIHQTVSIDQILFNDIFKNQDVDVPVMISTSYIPYTSSLQFFVKIVGADTREEDLAIVIEASEPLTLTRF</sequence>
<organism evidence="1 2">
    <name type="scientific">Mucor flavus</name>
    <dbReference type="NCBI Taxonomy" id="439312"/>
    <lineage>
        <taxon>Eukaryota</taxon>
        <taxon>Fungi</taxon>
        <taxon>Fungi incertae sedis</taxon>
        <taxon>Mucoromycota</taxon>
        <taxon>Mucoromycotina</taxon>
        <taxon>Mucoromycetes</taxon>
        <taxon>Mucorales</taxon>
        <taxon>Mucorineae</taxon>
        <taxon>Mucoraceae</taxon>
        <taxon>Mucor</taxon>
    </lineage>
</organism>
<protein>
    <submittedName>
        <fullName evidence="1">Uncharacterized protein</fullName>
    </submittedName>
</protein>
<dbReference type="Proteomes" id="UP001473302">
    <property type="component" value="Unassembled WGS sequence"/>
</dbReference>
<evidence type="ECO:0000313" key="1">
    <source>
        <dbReference type="EMBL" id="GAA5812706.1"/>
    </source>
</evidence>
<accession>A0ABP9Z0U5</accession>
<keyword evidence="2" id="KW-1185">Reference proteome</keyword>
<proteinExistence type="predicted"/>
<dbReference type="EMBL" id="BAABUK010000014">
    <property type="protein sequence ID" value="GAA5812706.1"/>
    <property type="molecule type" value="Genomic_DNA"/>
</dbReference>
<comment type="caution">
    <text evidence="1">The sequence shown here is derived from an EMBL/GenBank/DDBJ whole genome shotgun (WGS) entry which is preliminary data.</text>
</comment>
<reference evidence="1 2" key="1">
    <citation type="submission" date="2024-04" db="EMBL/GenBank/DDBJ databases">
        <title>genome sequences of Mucor flavus KT1a and Helicostylum pulchrum KT1b strains isolated from the surface of a dry-aged beef.</title>
        <authorList>
            <person name="Toyotome T."/>
            <person name="Hosono M."/>
            <person name="Torimaru M."/>
            <person name="Fukuda K."/>
            <person name="Mikami N."/>
        </authorList>
    </citation>
    <scope>NUCLEOTIDE SEQUENCE [LARGE SCALE GENOMIC DNA]</scope>
    <source>
        <strain evidence="1 2">KT1a</strain>
    </source>
</reference>